<protein>
    <submittedName>
        <fullName evidence="2">Uncharacterized protein</fullName>
    </submittedName>
</protein>
<gene>
    <name evidence="2" type="ORF">BKP35_12365</name>
</gene>
<keyword evidence="1" id="KW-0472">Membrane</keyword>
<evidence type="ECO:0000256" key="1">
    <source>
        <dbReference type="SAM" id="Phobius"/>
    </source>
</evidence>
<keyword evidence="1" id="KW-1133">Transmembrane helix</keyword>
<dbReference type="EMBL" id="MLQQ01000031">
    <property type="protein sequence ID" value="OIJ11299.1"/>
    <property type="molecule type" value="Genomic_DNA"/>
</dbReference>
<organism evidence="2 3">
    <name type="scientific">Anaerobacillus arseniciselenatis</name>
    <dbReference type="NCBI Taxonomy" id="85682"/>
    <lineage>
        <taxon>Bacteria</taxon>
        <taxon>Bacillati</taxon>
        <taxon>Bacillota</taxon>
        <taxon>Bacilli</taxon>
        <taxon>Bacillales</taxon>
        <taxon>Bacillaceae</taxon>
        <taxon>Anaerobacillus</taxon>
    </lineage>
</organism>
<keyword evidence="3" id="KW-1185">Reference proteome</keyword>
<reference evidence="2 3" key="1">
    <citation type="submission" date="2016-10" db="EMBL/GenBank/DDBJ databases">
        <title>Draft genome sequences of four alkaliphilic bacteria belonging to the Anaerobacillus genus.</title>
        <authorList>
            <person name="Bassil N.M."/>
            <person name="Lloyd J.R."/>
        </authorList>
    </citation>
    <scope>NUCLEOTIDE SEQUENCE [LARGE SCALE GENOMIC DNA]</scope>
    <source>
        <strain evidence="2 3">DSM 15340</strain>
    </source>
</reference>
<name>A0A1S2LFJ6_9BACI</name>
<comment type="caution">
    <text evidence="2">The sequence shown here is derived from an EMBL/GenBank/DDBJ whole genome shotgun (WGS) entry which is preliminary data.</text>
</comment>
<evidence type="ECO:0000313" key="2">
    <source>
        <dbReference type="EMBL" id="OIJ11299.1"/>
    </source>
</evidence>
<sequence>MPEHCLKSTLGDLKKIKDVDVVMKDIILVIIIIALITTLISGCEQGVGVISQNKNIVEIKDFHVKSDSTELETSARGTVFLSGEKGEVPELAQIVVFVEVDPDDWGGVVIHLSDQWNITSITSSFPNDNNNSPSVWTTADTPDHGWNKFIEIGRDRTRYSPTGGGKGTVIIELEINKDTLSTSDVLRMGVAVGSKEKDGVRIANPDSKDIGIPISIP</sequence>
<feature type="transmembrane region" description="Helical" evidence="1">
    <location>
        <begin position="21"/>
        <end position="42"/>
    </location>
</feature>
<dbReference type="Proteomes" id="UP000180098">
    <property type="component" value="Unassembled WGS sequence"/>
</dbReference>
<accession>A0A1S2LFJ6</accession>
<proteinExistence type="predicted"/>
<keyword evidence="1" id="KW-0812">Transmembrane</keyword>
<evidence type="ECO:0000313" key="3">
    <source>
        <dbReference type="Proteomes" id="UP000180098"/>
    </source>
</evidence>
<dbReference type="AlphaFoldDB" id="A0A1S2LFJ6"/>